<dbReference type="PANTHER" id="PTHR39586">
    <property type="entry name" value="CYTOPLASMIC PROTEIN-RELATED"/>
    <property type="match status" value="1"/>
</dbReference>
<dbReference type="Pfam" id="PF04287">
    <property type="entry name" value="DUF446"/>
    <property type="match status" value="1"/>
</dbReference>
<reference evidence="3" key="1">
    <citation type="journal article" date="2019" name="Int. J. Syst. Evol. Microbiol.">
        <title>The Global Catalogue of Microorganisms (GCM) 10K type strain sequencing project: providing services to taxonomists for standard genome sequencing and annotation.</title>
        <authorList>
            <consortium name="The Broad Institute Genomics Platform"/>
            <consortium name="The Broad Institute Genome Sequencing Center for Infectious Disease"/>
            <person name="Wu L."/>
            <person name="Ma J."/>
        </authorList>
    </citation>
    <scope>NUCLEOTIDE SEQUENCE [LARGE SCALE GENOMIC DNA]</scope>
    <source>
        <strain evidence="3">JCM 32304</strain>
    </source>
</reference>
<sequence length="107" mass="12287">MFMLYLTCKNHLIILEQTLKQCSLWADSAPSVHAMASSAPFACDTMAFEQWLQFIFIPQMSELIELEQPLPTNMAIAPMAEHVWQGMTDYAELIRHLHNFDSVLSQQ</sequence>
<dbReference type="InterPro" id="IPR023376">
    <property type="entry name" value="YqcC-like_dom"/>
</dbReference>
<evidence type="ECO:0000313" key="3">
    <source>
        <dbReference type="Proteomes" id="UP000654367"/>
    </source>
</evidence>
<evidence type="ECO:0000313" key="2">
    <source>
        <dbReference type="EMBL" id="GGP63580.1"/>
    </source>
</evidence>
<evidence type="ECO:0000259" key="1">
    <source>
        <dbReference type="Pfam" id="PF04287"/>
    </source>
</evidence>
<accession>A0ABQ2QAX4</accession>
<name>A0ABQ2QAX4_9GAMM</name>
<feature type="domain" description="YqcC-like" evidence="1">
    <location>
        <begin position="8"/>
        <end position="102"/>
    </location>
</feature>
<dbReference type="SUPFAM" id="SSF158452">
    <property type="entry name" value="YqcC-like"/>
    <property type="match status" value="1"/>
</dbReference>
<dbReference type="Proteomes" id="UP000654367">
    <property type="component" value="Unassembled WGS sequence"/>
</dbReference>
<dbReference type="PIRSF" id="PIRSF006257">
    <property type="entry name" value="UCP006257"/>
    <property type="match status" value="1"/>
</dbReference>
<comment type="caution">
    <text evidence="2">The sequence shown here is derived from an EMBL/GenBank/DDBJ whole genome shotgun (WGS) entry which is preliminary data.</text>
</comment>
<dbReference type="Gene3D" id="1.20.1440.40">
    <property type="entry name" value="YqcC-like"/>
    <property type="match status" value="1"/>
</dbReference>
<proteinExistence type="predicted"/>
<gene>
    <name evidence="2" type="primary">yqcC</name>
    <name evidence="2" type="ORF">GCM10009409_31490</name>
</gene>
<dbReference type="InterPro" id="IPR036814">
    <property type="entry name" value="YqcC-like_sf"/>
</dbReference>
<keyword evidence="3" id="KW-1185">Reference proteome</keyword>
<protein>
    <recommendedName>
        <fullName evidence="1">YqcC-like domain-containing protein</fullName>
    </recommendedName>
</protein>
<dbReference type="InterPro" id="IPR007384">
    <property type="entry name" value="UCP006257"/>
</dbReference>
<dbReference type="EMBL" id="BMQV01000040">
    <property type="protein sequence ID" value="GGP63580.1"/>
    <property type="molecule type" value="Genomic_DNA"/>
</dbReference>
<dbReference type="PANTHER" id="PTHR39586:SF1">
    <property type="entry name" value="CYTOPLASMIC PROTEIN"/>
    <property type="match status" value="1"/>
</dbReference>
<organism evidence="2 3">
    <name type="scientific">Shewanella saliphila</name>
    <dbReference type="NCBI Taxonomy" id="2282698"/>
    <lineage>
        <taxon>Bacteria</taxon>
        <taxon>Pseudomonadati</taxon>
        <taxon>Pseudomonadota</taxon>
        <taxon>Gammaproteobacteria</taxon>
        <taxon>Alteromonadales</taxon>
        <taxon>Shewanellaceae</taxon>
        <taxon>Shewanella</taxon>
    </lineage>
</organism>